<name>A0AAD5QNC3_PARTN</name>
<gene>
    <name evidence="1" type="ORF">KIN20_013204</name>
</gene>
<dbReference type="GO" id="GO:0006897">
    <property type="term" value="P:endocytosis"/>
    <property type="evidence" value="ECO:0007669"/>
    <property type="project" value="TreeGrafter"/>
</dbReference>
<evidence type="ECO:0000313" key="1">
    <source>
        <dbReference type="EMBL" id="KAJ1355704.1"/>
    </source>
</evidence>
<dbReference type="Proteomes" id="UP001196413">
    <property type="component" value="Unassembled WGS sequence"/>
</dbReference>
<evidence type="ECO:0000313" key="2">
    <source>
        <dbReference type="Proteomes" id="UP001196413"/>
    </source>
</evidence>
<dbReference type="EMBL" id="JAHQIW010002556">
    <property type="protein sequence ID" value="KAJ1355704.1"/>
    <property type="molecule type" value="Genomic_DNA"/>
</dbReference>
<feature type="non-terminal residue" evidence="1">
    <location>
        <position position="1"/>
    </location>
</feature>
<dbReference type="GO" id="GO:0005776">
    <property type="term" value="C:autophagosome"/>
    <property type="evidence" value="ECO:0007669"/>
    <property type="project" value="TreeGrafter"/>
</dbReference>
<protein>
    <submittedName>
        <fullName evidence="1">Uncharacterized protein</fullName>
    </submittedName>
</protein>
<organism evidence="1 2">
    <name type="scientific">Parelaphostrongylus tenuis</name>
    <name type="common">Meningeal worm</name>
    <dbReference type="NCBI Taxonomy" id="148309"/>
    <lineage>
        <taxon>Eukaryota</taxon>
        <taxon>Metazoa</taxon>
        <taxon>Ecdysozoa</taxon>
        <taxon>Nematoda</taxon>
        <taxon>Chromadorea</taxon>
        <taxon>Rhabditida</taxon>
        <taxon>Rhabditina</taxon>
        <taxon>Rhabditomorpha</taxon>
        <taxon>Strongyloidea</taxon>
        <taxon>Metastrongylidae</taxon>
        <taxon>Parelaphostrongylus</taxon>
    </lineage>
</organism>
<sequence length="85" mass="9356">QSARMGLVNQLLLHVENMARALILYVKHASEPLPSEKSSAIKSSRFSLSDCRSALDLQSDSWFHAVLARAELILPDIAEFICASS</sequence>
<dbReference type="PANTHER" id="PTHR31855">
    <property type="entry name" value="GUANINE NUCLEOTIDE EXCHANGE C9ORF72"/>
    <property type="match status" value="1"/>
</dbReference>
<accession>A0AAD5QNC3</accession>
<dbReference type="PANTHER" id="PTHR31855:SF2">
    <property type="entry name" value="GUANINE NUCLEOTIDE EXCHANGE FACTOR C9ORF72"/>
    <property type="match status" value="1"/>
</dbReference>
<dbReference type="AlphaFoldDB" id="A0AAD5QNC3"/>
<keyword evidence="2" id="KW-1185">Reference proteome</keyword>
<comment type="caution">
    <text evidence="1">The sequence shown here is derived from an EMBL/GenBank/DDBJ whole genome shotgun (WGS) entry which is preliminary data.</text>
</comment>
<dbReference type="GO" id="GO:0006914">
    <property type="term" value="P:autophagy"/>
    <property type="evidence" value="ECO:0007669"/>
    <property type="project" value="TreeGrafter"/>
</dbReference>
<dbReference type="InterPro" id="IPR027819">
    <property type="entry name" value="C9orf72"/>
</dbReference>
<reference evidence="1" key="1">
    <citation type="submission" date="2021-06" db="EMBL/GenBank/DDBJ databases">
        <title>Parelaphostrongylus tenuis whole genome reference sequence.</title>
        <authorList>
            <person name="Garwood T.J."/>
            <person name="Larsen P.A."/>
            <person name="Fountain-Jones N.M."/>
            <person name="Garbe J.R."/>
            <person name="Macchietto M.G."/>
            <person name="Kania S.A."/>
            <person name="Gerhold R.W."/>
            <person name="Richards J.E."/>
            <person name="Wolf T.M."/>
        </authorList>
    </citation>
    <scope>NUCLEOTIDE SEQUENCE</scope>
    <source>
        <strain evidence="1">MNPRO001-30</strain>
        <tissue evidence="1">Meninges</tissue>
    </source>
</reference>
<dbReference type="PROSITE" id="PS51835">
    <property type="entry name" value="DENN_C9ORF72"/>
    <property type="match status" value="1"/>
</dbReference>
<proteinExistence type="predicted"/>
<dbReference type="GO" id="GO:0005085">
    <property type="term" value="F:guanyl-nucleotide exchange factor activity"/>
    <property type="evidence" value="ECO:0007669"/>
    <property type="project" value="InterPro"/>
</dbReference>
<dbReference type="GO" id="GO:0005768">
    <property type="term" value="C:endosome"/>
    <property type="evidence" value="ECO:0007669"/>
    <property type="project" value="TreeGrafter"/>
</dbReference>